<dbReference type="RefSeq" id="WP_020766262.1">
    <property type="nucleotide sequence ID" value="NZ_MVIT01000068.1"/>
</dbReference>
<evidence type="ECO:0000256" key="1">
    <source>
        <dbReference type="SAM" id="Phobius"/>
    </source>
</evidence>
<evidence type="ECO:0000313" key="2">
    <source>
        <dbReference type="EMBL" id="OOV41810.1"/>
    </source>
</evidence>
<dbReference type="Proteomes" id="UP000191008">
    <property type="component" value="Unassembled WGS sequence"/>
</dbReference>
<protein>
    <submittedName>
        <fullName evidence="2">Uncharacterized protein</fullName>
    </submittedName>
</protein>
<evidence type="ECO:0000313" key="3">
    <source>
        <dbReference type="Proteomes" id="UP000191008"/>
    </source>
</evidence>
<feature type="transmembrane region" description="Helical" evidence="1">
    <location>
        <begin position="33"/>
        <end position="52"/>
    </location>
</feature>
<name>A0A1T1DM62_9LEPT</name>
<organism evidence="2 3">
    <name type="scientific">Leptospira kirschneri serovar Pomona</name>
    <dbReference type="NCBI Taxonomy" id="561005"/>
    <lineage>
        <taxon>Bacteria</taxon>
        <taxon>Pseudomonadati</taxon>
        <taxon>Spirochaetota</taxon>
        <taxon>Spirochaetia</taxon>
        <taxon>Leptospirales</taxon>
        <taxon>Leptospiraceae</taxon>
        <taxon>Leptospira</taxon>
    </lineage>
</organism>
<dbReference type="EMBL" id="MVIT01000068">
    <property type="protein sequence ID" value="OOV41810.1"/>
    <property type="molecule type" value="Genomic_DNA"/>
</dbReference>
<dbReference type="AlphaFoldDB" id="A0A1T1DM62"/>
<sequence length="203" mass="23225">MGGGYHSRSPEEFKKFLEENRKRSSSGGKFSRIRLIFVLNLVLVILVIGMVARTTLPGAFTVQSSSSKVSLGSITFYVKSSREGKDGFPTFFLFMKNEYNSGATRFPDPTWKFRILLSNKEGLNCLDTFWKISERSIYPDKIEFERFRLNDDVIDSLPPDCKIKTSDSFLEKIFRRSVNKSGLNLDVIISHKEELKTLSIENL</sequence>
<accession>A0A1T1DM62</accession>
<comment type="caution">
    <text evidence="2">The sequence shown here is derived from an EMBL/GenBank/DDBJ whole genome shotgun (WGS) entry which is preliminary data.</text>
</comment>
<keyword evidence="1" id="KW-1133">Transmembrane helix</keyword>
<gene>
    <name evidence="2" type="ORF">B1J93_12025</name>
</gene>
<keyword evidence="1" id="KW-0812">Transmembrane</keyword>
<keyword evidence="1" id="KW-0472">Membrane</keyword>
<reference evidence="2 3" key="1">
    <citation type="submission" date="2017-02" db="EMBL/GenBank/DDBJ databases">
        <title>Comparative genomic analysis of Brazilian Leptospira kirschneri strains of different serogroups.</title>
        <authorList>
            <person name="Moreno L.Z."/>
            <person name="Miraglia F."/>
            <person name="Kremer F.S."/>
            <person name="Eslabao M.R."/>
            <person name="Lilenbaum W."/>
            <person name="Dellagostin O.A."/>
            <person name="Moreno A.M."/>
        </authorList>
    </citation>
    <scope>NUCLEOTIDE SEQUENCE [LARGE SCALE GENOMIC DNA]</scope>
    <source>
        <strain evidence="2 3">M110/06</strain>
    </source>
</reference>
<proteinExistence type="predicted"/>